<accession>A0AAN8Y196</accession>
<proteinExistence type="predicted"/>
<protein>
    <submittedName>
        <fullName evidence="1">Uncharacterized protein</fullName>
    </submittedName>
</protein>
<evidence type="ECO:0000313" key="1">
    <source>
        <dbReference type="EMBL" id="KAK6775584.1"/>
    </source>
</evidence>
<name>A0AAN8Y196_SOLBU</name>
<reference evidence="1 2" key="1">
    <citation type="submission" date="2024-02" db="EMBL/GenBank/DDBJ databases">
        <title>de novo genome assembly of Solanum bulbocastanum strain 11H21.</title>
        <authorList>
            <person name="Hosaka A.J."/>
        </authorList>
    </citation>
    <scope>NUCLEOTIDE SEQUENCE [LARGE SCALE GENOMIC DNA]</scope>
    <source>
        <tissue evidence="1">Young leaves</tissue>
    </source>
</reference>
<evidence type="ECO:0000313" key="2">
    <source>
        <dbReference type="Proteomes" id="UP001371456"/>
    </source>
</evidence>
<organism evidence="1 2">
    <name type="scientific">Solanum bulbocastanum</name>
    <name type="common">Wild potato</name>
    <dbReference type="NCBI Taxonomy" id="147425"/>
    <lineage>
        <taxon>Eukaryota</taxon>
        <taxon>Viridiplantae</taxon>
        <taxon>Streptophyta</taxon>
        <taxon>Embryophyta</taxon>
        <taxon>Tracheophyta</taxon>
        <taxon>Spermatophyta</taxon>
        <taxon>Magnoliopsida</taxon>
        <taxon>eudicotyledons</taxon>
        <taxon>Gunneridae</taxon>
        <taxon>Pentapetalae</taxon>
        <taxon>asterids</taxon>
        <taxon>lamiids</taxon>
        <taxon>Solanales</taxon>
        <taxon>Solanaceae</taxon>
        <taxon>Solanoideae</taxon>
        <taxon>Solaneae</taxon>
        <taxon>Solanum</taxon>
    </lineage>
</organism>
<gene>
    <name evidence="1" type="ORF">RDI58_026585</name>
</gene>
<keyword evidence="2" id="KW-1185">Reference proteome</keyword>
<dbReference type="EMBL" id="JBANQN010000011">
    <property type="protein sequence ID" value="KAK6775584.1"/>
    <property type="molecule type" value="Genomic_DNA"/>
</dbReference>
<dbReference type="AlphaFoldDB" id="A0AAN8Y196"/>
<comment type="caution">
    <text evidence="1">The sequence shown here is derived from an EMBL/GenBank/DDBJ whole genome shotgun (WGS) entry which is preliminary data.</text>
</comment>
<sequence>MTSSGQKCVTSERQWVNMVEEEDEHATPQKIYVSDKDVIDALVSSNVEKLISLTHINTNKQLLVGGGSIFSPNRFANLQDEDIFEEGEKEDWLVLRPNAHASVCGHASIKVALFKSRVSYPQRLKIRCI</sequence>
<dbReference type="Proteomes" id="UP001371456">
    <property type="component" value="Unassembled WGS sequence"/>
</dbReference>